<feature type="region of interest" description="Disordered" evidence="1">
    <location>
        <begin position="286"/>
        <end position="355"/>
    </location>
</feature>
<dbReference type="RefSeq" id="WP_366193264.1">
    <property type="nucleotide sequence ID" value="NZ_JBFBVU010000013.1"/>
</dbReference>
<dbReference type="Gene3D" id="1.10.150.20">
    <property type="entry name" value="5' to 3' exonuclease, C-terminal subdomain"/>
    <property type="match status" value="1"/>
</dbReference>
<sequence length="438" mass="47131">MIRREDISKEPMAADCCHPNGEKRPRYFDRQVVRAEDLTLEQRYQDNRARRMARYLHGWGVVCGFDLRAEENRLLVGPGYAISPLGDEIYLPRAVTIEDIRVLVRKAGCDCDDGDCEDIDADTRTTGEESRLPGMAAKTGTAEGSGREKTLASGERPGVAYLVARPIATPSDALAAMPEGCGHPGNTTHFSRDCHAVCLEIVCTLEDPHLPNETDCDRLHALICGPADKRPVLPMPTMVAESANYVVIAALGFRGGQLIGTSRTPQRLLLGMEILQNWQHCLCQREEVPGKPSGPEQPRPDPRPTDPVPKDPIPVDPRPTPIPDPRPPFDPTGPVIADPGPRTTSPIDPRPIDPVDPVLVDPGPLRDVQPAAPPLIDVLGIGPQRNASLGAAGITDAVELATASPDRVAAALRVSPQTATGFIGNARTLIARRDGGSS</sequence>
<evidence type="ECO:0000256" key="1">
    <source>
        <dbReference type="SAM" id="MobiDB-lite"/>
    </source>
</evidence>
<reference evidence="2 3" key="1">
    <citation type="submission" date="2024-07" db="EMBL/GenBank/DDBJ databases">
        <authorList>
            <person name="Kang M."/>
        </authorList>
    </citation>
    <scope>NUCLEOTIDE SEQUENCE [LARGE SCALE GENOMIC DNA]</scope>
    <source>
        <strain evidence="2 3">DFM31</strain>
    </source>
</reference>
<feature type="region of interest" description="Disordered" evidence="1">
    <location>
        <begin position="122"/>
        <end position="151"/>
    </location>
</feature>
<evidence type="ECO:0000313" key="2">
    <source>
        <dbReference type="EMBL" id="MEV8467458.1"/>
    </source>
</evidence>
<protein>
    <recommendedName>
        <fullName evidence="4">DUF4332 domain-containing protein</fullName>
    </recommendedName>
</protein>
<name>A0ABV3LAM4_9RHOB</name>
<feature type="compositionally biased region" description="Pro residues" evidence="1">
    <location>
        <begin position="305"/>
        <end position="331"/>
    </location>
</feature>
<keyword evidence="3" id="KW-1185">Reference proteome</keyword>
<comment type="caution">
    <text evidence="2">The sequence shown here is derived from an EMBL/GenBank/DDBJ whole genome shotgun (WGS) entry which is preliminary data.</text>
</comment>
<accession>A0ABV3LAM4</accession>
<evidence type="ECO:0000313" key="3">
    <source>
        <dbReference type="Proteomes" id="UP001553161"/>
    </source>
</evidence>
<proteinExistence type="predicted"/>
<dbReference type="EMBL" id="JBFBVU010000013">
    <property type="protein sequence ID" value="MEV8467458.1"/>
    <property type="molecule type" value="Genomic_DNA"/>
</dbReference>
<gene>
    <name evidence="2" type="ORF">AB0T83_11775</name>
</gene>
<dbReference type="Proteomes" id="UP001553161">
    <property type="component" value="Unassembled WGS sequence"/>
</dbReference>
<organism evidence="2 3">
    <name type="scientific">Meridianimarinicoccus marinus</name>
    <dbReference type="NCBI Taxonomy" id="3231483"/>
    <lineage>
        <taxon>Bacteria</taxon>
        <taxon>Pseudomonadati</taxon>
        <taxon>Pseudomonadota</taxon>
        <taxon>Alphaproteobacteria</taxon>
        <taxon>Rhodobacterales</taxon>
        <taxon>Paracoccaceae</taxon>
        <taxon>Meridianimarinicoccus</taxon>
    </lineage>
</organism>
<feature type="compositionally biased region" description="Basic and acidic residues" evidence="1">
    <location>
        <begin position="122"/>
        <end position="131"/>
    </location>
</feature>
<evidence type="ECO:0008006" key="4">
    <source>
        <dbReference type="Google" id="ProtNLM"/>
    </source>
</evidence>